<dbReference type="VEuPathDB" id="FungiDB:Bcin07g05550"/>
<gene>
    <name evidence="1" type="ORF">BCIN_07g05550</name>
</gene>
<reference evidence="1 2" key="3">
    <citation type="journal article" date="2017" name="Mol. Plant Pathol.">
        <title>A gapless genome sequence of the fungus Botrytis cinerea.</title>
        <authorList>
            <person name="Van Kan J.A."/>
            <person name="Stassen J.H."/>
            <person name="Mosbach A."/>
            <person name="Van Der Lee T.A."/>
            <person name="Faino L."/>
            <person name="Farmer A.D."/>
            <person name="Papasotiriou D.G."/>
            <person name="Zhou S."/>
            <person name="Seidl M.F."/>
            <person name="Cottam E."/>
            <person name="Edel D."/>
            <person name="Hahn M."/>
            <person name="Schwartz D.C."/>
            <person name="Dietrich R.A."/>
            <person name="Widdison S."/>
            <person name="Scalliet G."/>
        </authorList>
    </citation>
    <scope>NUCLEOTIDE SEQUENCE [LARGE SCALE GENOMIC DNA]</scope>
    <source>
        <strain evidence="1 2">B05.10</strain>
    </source>
</reference>
<dbReference type="Proteomes" id="UP000001798">
    <property type="component" value="Chromosome 7"/>
</dbReference>
<evidence type="ECO:0000313" key="1">
    <source>
        <dbReference type="EMBL" id="ATZ52027.1"/>
    </source>
</evidence>
<protein>
    <submittedName>
        <fullName evidence="1">Uncharacterized protein</fullName>
    </submittedName>
</protein>
<dbReference type="AlphaFoldDB" id="A0A384JNR5"/>
<proteinExistence type="predicted"/>
<dbReference type="KEGG" id="bfu:BCIN_07g05550"/>
<evidence type="ECO:0000313" key="2">
    <source>
        <dbReference type="Proteomes" id="UP000001798"/>
    </source>
</evidence>
<organism evidence="1 2">
    <name type="scientific">Botryotinia fuckeliana (strain B05.10)</name>
    <name type="common">Noble rot fungus</name>
    <name type="synonym">Botrytis cinerea</name>
    <dbReference type="NCBI Taxonomy" id="332648"/>
    <lineage>
        <taxon>Eukaryota</taxon>
        <taxon>Fungi</taxon>
        <taxon>Dikarya</taxon>
        <taxon>Ascomycota</taxon>
        <taxon>Pezizomycotina</taxon>
        <taxon>Leotiomycetes</taxon>
        <taxon>Helotiales</taxon>
        <taxon>Sclerotiniaceae</taxon>
        <taxon>Botrytis</taxon>
    </lineage>
</organism>
<reference evidence="1 2" key="2">
    <citation type="journal article" date="2012" name="Eukaryot. Cell">
        <title>Genome update of Botrytis cinerea strains B05.10 and T4.</title>
        <authorList>
            <person name="Staats M."/>
            <person name="van Kan J.A."/>
        </authorList>
    </citation>
    <scope>NUCLEOTIDE SEQUENCE [LARGE SCALE GENOMIC DNA]</scope>
    <source>
        <strain evidence="1 2">B05.10</strain>
    </source>
</reference>
<dbReference type="GeneID" id="5432654"/>
<dbReference type="OrthoDB" id="5429442at2759"/>
<dbReference type="RefSeq" id="XP_024549941.1">
    <property type="nucleotide sequence ID" value="XM_024694152.1"/>
</dbReference>
<sequence length="804" mass="87603">MSLSLSSGPVKLDTSGNGDGLQHYDQVCAISQAAINRGFVKLFEKQPLAARSIHWSNEDVFDGQLVATMLPPQIELDVESGDSSKFMLQLRFDQGRIFLGQNTYQTIDGWVIAFTPLSFADCLNATSGDLTAAANVEDTEDSVVFKSDTPTKLCPGEYSIHRLFAAIADLSWGSIIWERSYMMQPSRQKLSLEQWAKDPANNALYNEVQQCLREWTLENKLASCFTQGMLLKVPKAKASSGKVTFAARALRLQNYPYIDEERQIQLSSSKQAMKGINGSPYNCLCFCEVVGSRVDLPTTKFLPFTGNLAGPGKGTSGEYLGTFILDRRLVSGGTQLLSPLQDLCLAMQTIPFGPEARIGGNYLASGRRLRVVGNTADLTAGKPYRWEQVKDNTGASTRYLANISGRKTRTTSMAKITIEAGPQMAALTVRGEYGYTCRSEYSSLVISDIASWTFTISVSGSQDMVGNLAVLNNPKAILGGCTIEKDPYTGLDIIIPNDFSANLTGTPSDPRWVLIRSAMRVNIGRALSKLATDLKFLQGINKLTYGGNGEFTFGPTMLNEDLSAFATINFSPKESRVDWPSLETKGAGDNVVIEKYTSDTSVTDLHPRLNWTSLVNVYDSAAQTIDLTLTASNSSNDGIAFKSISVICLKMKGLEGKMLFDTGLEHWNVEDSSVQSVKPWSITTEKITQALDLSASVVNAGLQLKVFPAVLGTLHDGTDLPSKFIVPSKGSFTLKLKGPVYTKSDAGLYIVQLDEVWTGIRAIKPLEGRASTFLVLELKADSQNPTPYTVTQAEADEKRGVSHA</sequence>
<name>A0A384JNR5_BOTFB</name>
<reference evidence="1 2" key="1">
    <citation type="journal article" date="2011" name="PLoS Genet.">
        <title>Genomic analysis of the necrotrophic fungal pathogens Sclerotinia sclerotiorum and Botrytis cinerea.</title>
        <authorList>
            <person name="Amselem J."/>
            <person name="Cuomo C.A."/>
            <person name="van Kan J.A."/>
            <person name="Viaud M."/>
            <person name="Benito E.P."/>
            <person name="Couloux A."/>
            <person name="Coutinho P.M."/>
            <person name="de Vries R.P."/>
            <person name="Dyer P.S."/>
            <person name="Fillinger S."/>
            <person name="Fournier E."/>
            <person name="Gout L."/>
            <person name="Hahn M."/>
            <person name="Kohn L."/>
            <person name="Lapalu N."/>
            <person name="Plummer K.M."/>
            <person name="Pradier J.M."/>
            <person name="Quevillon E."/>
            <person name="Sharon A."/>
            <person name="Simon A."/>
            <person name="ten Have A."/>
            <person name="Tudzynski B."/>
            <person name="Tudzynski P."/>
            <person name="Wincker P."/>
            <person name="Andrew M."/>
            <person name="Anthouard V."/>
            <person name="Beever R.E."/>
            <person name="Beffa R."/>
            <person name="Benoit I."/>
            <person name="Bouzid O."/>
            <person name="Brault B."/>
            <person name="Chen Z."/>
            <person name="Choquer M."/>
            <person name="Collemare J."/>
            <person name="Cotton P."/>
            <person name="Danchin E.G."/>
            <person name="Da Silva C."/>
            <person name="Gautier A."/>
            <person name="Giraud C."/>
            <person name="Giraud T."/>
            <person name="Gonzalez C."/>
            <person name="Grossetete S."/>
            <person name="Guldener U."/>
            <person name="Henrissat B."/>
            <person name="Howlett B.J."/>
            <person name="Kodira C."/>
            <person name="Kretschmer M."/>
            <person name="Lappartient A."/>
            <person name="Leroch M."/>
            <person name="Levis C."/>
            <person name="Mauceli E."/>
            <person name="Neuveglise C."/>
            <person name="Oeser B."/>
            <person name="Pearson M."/>
            <person name="Poulain J."/>
            <person name="Poussereau N."/>
            <person name="Quesneville H."/>
            <person name="Rascle C."/>
            <person name="Schumacher J."/>
            <person name="Segurens B."/>
            <person name="Sexton A."/>
            <person name="Silva E."/>
            <person name="Sirven C."/>
            <person name="Soanes D.M."/>
            <person name="Talbot N.J."/>
            <person name="Templeton M."/>
            <person name="Yandava C."/>
            <person name="Yarden O."/>
            <person name="Zeng Q."/>
            <person name="Rollins J.A."/>
            <person name="Lebrun M.H."/>
            <person name="Dickman M."/>
        </authorList>
    </citation>
    <scope>NUCLEOTIDE SEQUENCE [LARGE SCALE GENOMIC DNA]</scope>
    <source>
        <strain evidence="1 2">B05.10</strain>
    </source>
</reference>
<accession>A0A384JNR5</accession>
<dbReference type="EMBL" id="CP009811">
    <property type="protein sequence ID" value="ATZ52027.1"/>
    <property type="molecule type" value="Genomic_DNA"/>
</dbReference>
<keyword evidence="2" id="KW-1185">Reference proteome</keyword>